<evidence type="ECO:0000256" key="16">
    <source>
        <dbReference type="ARBA" id="ARBA00023329"/>
    </source>
</evidence>
<evidence type="ECO:0000256" key="10">
    <source>
        <dbReference type="ARBA" id="ARBA00022801"/>
    </source>
</evidence>
<dbReference type="InterPro" id="IPR027417">
    <property type="entry name" value="P-loop_NTPase"/>
</dbReference>
<dbReference type="PANTHER" id="PTHR47981">
    <property type="entry name" value="RAB FAMILY"/>
    <property type="match status" value="1"/>
</dbReference>
<dbReference type="OMA" id="AKAWCME"/>
<dbReference type="Gene3D" id="3.40.50.300">
    <property type="entry name" value="P-loop containing nucleotide triphosphate hydrolases"/>
    <property type="match status" value="1"/>
</dbReference>
<reference evidence="18" key="3">
    <citation type="submission" date="2025-09" db="UniProtKB">
        <authorList>
            <consortium name="Ensembl"/>
        </authorList>
    </citation>
    <scope>IDENTIFICATION</scope>
</reference>
<reference evidence="18" key="2">
    <citation type="submission" date="2025-08" db="UniProtKB">
        <authorList>
            <consortium name="Ensembl"/>
        </authorList>
    </citation>
    <scope>IDENTIFICATION</scope>
</reference>
<name>H2YWI4_CIOSA</name>
<accession>H2YWI4</accession>
<dbReference type="PROSITE" id="PS51421">
    <property type="entry name" value="RAS"/>
    <property type="match status" value="1"/>
</dbReference>
<comment type="subcellular location">
    <subcellularLocation>
        <location evidence="2">Cell membrane</location>
        <topology evidence="2">Lipid-anchor</topology>
    </subcellularLocation>
    <subcellularLocation>
        <location evidence="3">Cytoplasmic vesicle</location>
        <location evidence="3">Phagosome membrane</location>
        <topology evidence="3">Lipid-anchor</topology>
        <orientation evidence="3">Cytoplasmic side</orientation>
    </subcellularLocation>
</comment>
<dbReference type="GO" id="GO:0003925">
    <property type="term" value="F:G protein activity"/>
    <property type="evidence" value="ECO:0007669"/>
    <property type="project" value="UniProtKB-EC"/>
</dbReference>
<organism evidence="18 19">
    <name type="scientific">Ciona savignyi</name>
    <name type="common">Pacific transparent sea squirt</name>
    <dbReference type="NCBI Taxonomy" id="51511"/>
    <lineage>
        <taxon>Eukaryota</taxon>
        <taxon>Metazoa</taxon>
        <taxon>Chordata</taxon>
        <taxon>Tunicata</taxon>
        <taxon>Ascidiacea</taxon>
        <taxon>Phlebobranchia</taxon>
        <taxon>Cionidae</taxon>
        <taxon>Ciona</taxon>
    </lineage>
</organism>
<keyword evidence="10" id="KW-0378">Hydrolase</keyword>
<dbReference type="GO" id="GO:0015031">
    <property type="term" value="P:protein transport"/>
    <property type="evidence" value="ECO:0007669"/>
    <property type="project" value="UniProtKB-KW"/>
</dbReference>
<dbReference type="Pfam" id="PF00071">
    <property type="entry name" value="Ras"/>
    <property type="match status" value="1"/>
</dbReference>
<evidence type="ECO:0000256" key="1">
    <source>
        <dbReference type="ARBA" id="ARBA00001946"/>
    </source>
</evidence>
<proteinExistence type="inferred from homology"/>
<evidence type="ECO:0000256" key="2">
    <source>
        <dbReference type="ARBA" id="ARBA00004193"/>
    </source>
</evidence>
<keyword evidence="6" id="KW-0813">Transport</keyword>
<evidence type="ECO:0000256" key="11">
    <source>
        <dbReference type="ARBA" id="ARBA00022927"/>
    </source>
</evidence>
<evidence type="ECO:0000256" key="14">
    <source>
        <dbReference type="ARBA" id="ARBA00023288"/>
    </source>
</evidence>
<dbReference type="InterPro" id="IPR001806">
    <property type="entry name" value="Small_GTPase"/>
</dbReference>
<keyword evidence="19" id="KW-1185">Reference proteome</keyword>
<dbReference type="SMART" id="SM00176">
    <property type="entry name" value="RAN"/>
    <property type="match status" value="1"/>
</dbReference>
<dbReference type="Ensembl" id="ENSCSAVT00000009813.1">
    <property type="protein sequence ID" value="ENSCSAVP00000009695.1"/>
    <property type="gene ID" value="ENSCSAVG00000005689.1"/>
</dbReference>
<evidence type="ECO:0000256" key="12">
    <source>
        <dbReference type="ARBA" id="ARBA00023134"/>
    </source>
</evidence>
<keyword evidence="9" id="KW-0547">Nucleotide-binding</keyword>
<dbReference type="GO" id="GO:0005525">
    <property type="term" value="F:GTP binding"/>
    <property type="evidence" value="ECO:0007669"/>
    <property type="project" value="UniProtKB-KW"/>
</dbReference>
<evidence type="ECO:0000256" key="3">
    <source>
        <dbReference type="ARBA" id="ARBA00004616"/>
    </source>
</evidence>
<dbReference type="GO" id="GO:0042147">
    <property type="term" value="P:retrograde transport, endosome to Golgi"/>
    <property type="evidence" value="ECO:0007669"/>
    <property type="project" value="TreeGrafter"/>
</dbReference>
<keyword evidence="15" id="KW-0636">Prenylation</keyword>
<evidence type="ECO:0000256" key="6">
    <source>
        <dbReference type="ARBA" id="ARBA00022448"/>
    </source>
</evidence>
<evidence type="ECO:0000313" key="18">
    <source>
        <dbReference type="Ensembl" id="ENSCSAVP00000009695.1"/>
    </source>
</evidence>
<dbReference type="SMART" id="SM00173">
    <property type="entry name" value="RAS"/>
    <property type="match status" value="1"/>
</dbReference>
<dbReference type="HOGENOM" id="CLU_041217_10_6_1"/>
<dbReference type="SUPFAM" id="SSF52540">
    <property type="entry name" value="P-loop containing nucleoside triphosphate hydrolases"/>
    <property type="match status" value="1"/>
</dbReference>
<evidence type="ECO:0000313" key="19">
    <source>
        <dbReference type="Proteomes" id="UP000007875"/>
    </source>
</evidence>
<dbReference type="eggNOG" id="KOG0394">
    <property type="taxonomic scope" value="Eukaryota"/>
</dbReference>
<dbReference type="STRING" id="51511.ENSCSAVP00000009695"/>
<evidence type="ECO:0000256" key="7">
    <source>
        <dbReference type="ARBA" id="ARBA00022475"/>
    </source>
</evidence>
<comment type="catalytic activity">
    <reaction evidence="17">
        <text>GTP + H2O = GDP + phosphate + H(+)</text>
        <dbReference type="Rhea" id="RHEA:19669"/>
        <dbReference type="ChEBI" id="CHEBI:15377"/>
        <dbReference type="ChEBI" id="CHEBI:15378"/>
        <dbReference type="ChEBI" id="CHEBI:37565"/>
        <dbReference type="ChEBI" id="CHEBI:43474"/>
        <dbReference type="ChEBI" id="CHEBI:58189"/>
        <dbReference type="EC" id="3.6.5.2"/>
    </reaction>
    <physiologicalReaction direction="left-to-right" evidence="17">
        <dbReference type="Rhea" id="RHEA:19670"/>
    </physiologicalReaction>
</comment>
<keyword evidence="14" id="KW-0449">Lipoprotein</keyword>
<evidence type="ECO:0000256" key="8">
    <source>
        <dbReference type="ARBA" id="ARBA00022553"/>
    </source>
</evidence>
<evidence type="ECO:0000256" key="13">
    <source>
        <dbReference type="ARBA" id="ARBA00023136"/>
    </source>
</evidence>
<keyword evidence="13" id="KW-0472">Membrane</keyword>
<comment type="similarity">
    <text evidence="4">Belongs to the small GTPase superfamily. Rab family.</text>
</comment>
<dbReference type="GO" id="GO:0005764">
    <property type="term" value="C:lysosome"/>
    <property type="evidence" value="ECO:0007669"/>
    <property type="project" value="TreeGrafter"/>
</dbReference>
<evidence type="ECO:0000256" key="15">
    <source>
        <dbReference type="ARBA" id="ARBA00023289"/>
    </source>
</evidence>
<dbReference type="PANTHER" id="PTHR47981:SF1">
    <property type="entry name" value="RE17845P"/>
    <property type="match status" value="1"/>
</dbReference>
<evidence type="ECO:0000256" key="9">
    <source>
        <dbReference type="ARBA" id="ARBA00022741"/>
    </source>
</evidence>
<dbReference type="PRINTS" id="PR00449">
    <property type="entry name" value="RASTRNSFRMNG"/>
</dbReference>
<dbReference type="EC" id="3.6.5.2" evidence="5"/>
<dbReference type="GO" id="GO:0030670">
    <property type="term" value="C:phagocytic vesicle membrane"/>
    <property type="evidence" value="ECO:0007669"/>
    <property type="project" value="UniProtKB-SubCell"/>
</dbReference>
<keyword evidence="16" id="KW-0968">Cytoplasmic vesicle</keyword>
<dbReference type="PROSITE" id="PS51419">
    <property type="entry name" value="RAB"/>
    <property type="match status" value="1"/>
</dbReference>
<dbReference type="FunCoup" id="H2YWI4">
    <property type="interactions" value="54"/>
</dbReference>
<dbReference type="FunFam" id="3.40.50.300:FF:000360">
    <property type="entry name" value="RAB9B, member RAS oncogene family"/>
    <property type="match status" value="1"/>
</dbReference>
<dbReference type="InParanoid" id="H2YWI4"/>
<evidence type="ECO:0000256" key="17">
    <source>
        <dbReference type="ARBA" id="ARBA00047660"/>
    </source>
</evidence>
<keyword evidence="8" id="KW-0597">Phosphoprotein</keyword>
<dbReference type="PROSITE" id="PS51420">
    <property type="entry name" value="RHO"/>
    <property type="match status" value="1"/>
</dbReference>
<reference evidence="19" key="1">
    <citation type="submission" date="2003-08" db="EMBL/GenBank/DDBJ databases">
        <authorList>
            <person name="Birren B."/>
            <person name="Nusbaum C."/>
            <person name="Abebe A."/>
            <person name="Abouelleil A."/>
            <person name="Adekoya E."/>
            <person name="Ait-zahra M."/>
            <person name="Allen N."/>
            <person name="Allen T."/>
            <person name="An P."/>
            <person name="Anderson M."/>
            <person name="Anderson S."/>
            <person name="Arachchi H."/>
            <person name="Armbruster J."/>
            <person name="Bachantsang P."/>
            <person name="Baldwin J."/>
            <person name="Barry A."/>
            <person name="Bayul T."/>
            <person name="Blitshsteyn B."/>
            <person name="Bloom T."/>
            <person name="Blye J."/>
            <person name="Boguslavskiy L."/>
            <person name="Borowsky M."/>
            <person name="Boukhgalter B."/>
            <person name="Brunache A."/>
            <person name="Butler J."/>
            <person name="Calixte N."/>
            <person name="Calvo S."/>
            <person name="Camarata J."/>
            <person name="Campo K."/>
            <person name="Chang J."/>
            <person name="Cheshatsang Y."/>
            <person name="Citroen M."/>
            <person name="Collymore A."/>
            <person name="Considine T."/>
            <person name="Cook A."/>
            <person name="Cooke P."/>
            <person name="Corum B."/>
            <person name="Cuomo C."/>
            <person name="David R."/>
            <person name="Dawoe T."/>
            <person name="Degray S."/>
            <person name="Dodge S."/>
            <person name="Dooley K."/>
            <person name="Dorje P."/>
            <person name="Dorjee K."/>
            <person name="Dorris L."/>
            <person name="Duffey N."/>
            <person name="Dupes A."/>
            <person name="Elkins T."/>
            <person name="Engels R."/>
            <person name="Erickson J."/>
            <person name="Farina A."/>
            <person name="Faro S."/>
            <person name="Ferreira P."/>
            <person name="Fischer H."/>
            <person name="Fitzgerald M."/>
            <person name="Foley K."/>
            <person name="Gage D."/>
            <person name="Galagan J."/>
            <person name="Gearin G."/>
            <person name="Gnerre S."/>
            <person name="Gnirke A."/>
            <person name="Goyette A."/>
            <person name="Graham J."/>
            <person name="Grandbois E."/>
            <person name="Gyaltsen K."/>
            <person name="Hafez N."/>
            <person name="Hagopian D."/>
            <person name="Hagos B."/>
            <person name="Hall J."/>
            <person name="Hatcher B."/>
            <person name="Heller A."/>
            <person name="Higgins H."/>
            <person name="Honan T."/>
            <person name="Horn A."/>
            <person name="Houde N."/>
            <person name="Hughes L."/>
            <person name="Hulme W."/>
            <person name="Husby E."/>
            <person name="Iliev I."/>
            <person name="Jaffe D."/>
            <person name="Jones C."/>
            <person name="Kamal M."/>
            <person name="Kamat A."/>
            <person name="Kamvysselis M."/>
            <person name="Karlsson E."/>
            <person name="Kells C."/>
            <person name="Kieu A."/>
            <person name="Kisner P."/>
            <person name="Kodira C."/>
            <person name="Kulbokas E."/>
            <person name="Labutti K."/>
            <person name="Lama D."/>
            <person name="Landers T."/>
            <person name="Leger J."/>
            <person name="Levine S."/>
            <person name="Lewis D."/>
            <person name="Lewis T."/>
            <person name="Lindblad-toh K."/>
            <person name="Liu X."/>
            <person name="Lokyitsang T."/>
            <person name="Lokyitsang Y."/>
            <person name="Lucien O."/>
            <person name="Lui A."/>
            <person name="Ma L.J."/>
            <person name="Mabbitt R."/>
            <person name="Macdonald J."/>
            <person name="Maclean C."/>
            <person name="Major J."/>
            <person name="Manning J."/>
            <person name="Marabella R."/>
            <person name="Maru K."/>
            <person name="Matthews C."/>
            <person name="Mauceli E."/>
            <person name="Mccarthy M."/>
            <person name="Mcdonough S."/>
            <person name="Mcghee T."/>
            <person name="Meldrim J."/>
            <person name="Meneus L."/>
            <person name="Mesirov J."/>
            <person name="Mihalev A."/>
            <person name="Mihova T."/>
            <person name="Mikkelsen T."/>
            <person name="Mlenga V."/>
            <person name="Moru K."/>
            <person name="Mozes J."/>
            <person name="Mulrain L."/>
            <person name="Munson G."/>
            <person name="Naylor J."/>
            <person name="Newes C."/>
            <person name="Nguyen C."/>
            <person name="Nguyen N."/>
            <person name="Nguyen T."/>
            <person name="Nicol R."/>
            <person name="Nielsen C."/>
            <person name="Nizzari M."/>
            <person name="Norbu C."/>
            <person name="Norbu N."/>
            <person name="O'donnell P."/>
            <person name="Okoawo O."/>
            <person name="O'leary S."/>
            <person name="Omotosho B."/>
            <person name="O'neill K."/>
            <person name="Osman S."/>
            <person name="Parker S."/>
            <person name="Perrin D."/>
            <person name="Phunkhang P."/>
            <person name="Piqani B."/>
            <person name="Purcell S."/>
            <person name="Rachupka T."/>
            <person name="Ramasamy U."/>
            <person name="Rameau R."/>
            <person name="Ray V."/>
            <person name="Raymond C."/>
            <person name="Retta R."/>
            <person name="Richardson S."/>
            <person name="Rise C."/>
            <person name="Rodriguez J."/>
            <person name="Rogers J."/>
            <person name="Rogov P."/>
            <person name="Rutman M."/>
            <person name="Schupbach R."/>
            <person name="Seaman C."/>
            <person name="Settipalli S."/>
            <person name="Sharpe T."/>
            <person name="Sheridan J."/>
            <person name="Sherpa N."/>
            <person name="Shi J."/>
            <person name="Smirnov S."/>
            <person name="Smith C."/>
            <person name="Sougnez C."/>
            <person name="Spencer B."/>
            <person name="Stalker J."/>
            <person name="Stange-thomann N."/>
            <person name="Stavropoulos S."/>
            <person name="Stetson K."/>
            <person name="Stone C."/>
            <person name="Stone S."/>
            <person name="Stubbs M."/>
            <person name="Talamas J."/>
            <person name="Tchuinga P."/>
            <person name="Tenzing P."/>
            <person name="Tesfaye S."/>
            <person name="Theodore J."/>
            <person name="Thoulutsang Y."/>
            <person name="Topham K."/>
            <person name="Towey S."/>
            <person name="Tsamla T."/>
            <person name="Tsomo N."/>
            <person name="Vallee D."/>
            <person name="Vassiliev H."/>
            <person name="Venkataraman V."/>
            <person name="Vinson J."/>
            <person name="Vo A."/>
            <person name="Wade C."/>
            <person name="Wang S."/>
            <person name="Wangchuk T."/>
            <person name="Wangdi T."/>
            <person name="Whittaker C."/>
            <person name="Wilkinson J."/>
            <person name="Wu Y."/>
            <person name="Wyman D."/>
            <person name="Yadav S."/>
            <person name="Yang S."/>
            <person name="Yang X."/>
            <person name="Yeager S."/>
            <person name="Yee E."/>
            <person name="Young G."/>
            <person name="Zainoun J."/>
            <person name="Zembeck L."/>
            <person name="Zimmer A."/>
            <person name="Zody M."/>
            <person name="Lander E."/>
        </authorList>
    </citation>
    <scope>NUCLEOTIDE SEQUENCE [LARGE SCALE GENOMIC DNA]</scope>
</reference>
<dbReference type="SMART" id="SM00175">
    <property type="entry name" value="RAB"/>
    <property type="match status" value="1"/>
</dbReference>
<keyword evidence="12" id="KW-0342">GTP-binding</keyword>
<sequence>SMAAQPRVLKVVLIGDGGVGKSSIMNRFITGEFDGQSYHTIGVEFLTKNVEVDNRPYTLQIWDTAGQERFKSLRTPFYRGADCCLLTYAVDDAQSFHHLGMWKAEFLHYADINDAKFPFVVLGNKVDVFDKQVKQSEAQNWCRENGGYPHIETSAKDETNVIECFRTAIRNTVSNQLHQGEASISNLTSDTPNINLKAMSQPKQNCC</sequence>
<dbReference type="GO" id="GO:0005770">
    <property type="term" value="C:late endosome"/>
    <property type="evidence" value="ECO:0007669"/>
    <property type="project" value="TreeGrafter"/>
</dbReference>
<dbReference type="InterPro" id="IPR005225">
    <property type="entry name" value="Small_GTP-bd"/>
</dbReference>
<dbReference type="GO" id="GO:0005886">
    <property type="term" value="C:plasma membrane"/>
    <property type="evidence" value="ECO:0007669"/>
    <property type="project" value="UniProtKB-SubCell"/>
</dbReference>
<dbReference type="NCBIfam" id="TIGR00231">
    <property type="entry name" value="small_GTP"/>
    <property type="match status" value="1"/>
</dbReference>
<dbReference type="GeneTree" id="ENSGT00940000170484"/>
<keyword evidence="11" id="KW-0653">Protein transport</keyword>
<keyword evidence="7" id="KW-1003">Cell membrane</keyword>
<dbReference type="Proteomes" id="UP000007875">
    <property type="component" value="Unassembled WGS sequence"/>
</dbReference>
<evidence type="ECO:0000256" key="5">
    <source>
        <dbReference type="ARBA" id="ARBA00011984"/>
    </source>
</evidence>
<comment type="cofactor">
    <cofactor evidence="1">
        <name>Mg(2+)</name>
        <dbReference type="ChEBI" id="CHEBI:18420"/>
    </cofactor>
</comment>
<protein>
    <recommendedName>
        <fullName evidence="5">small monomeric GTPase</fullName>
        <ecNumber evidence="5">3.6.5.2</ecNumber>
    </recommendedName>
</protein>
<dbReference type="AlphaFoldDB" id="H2YWI4"/>
<dbReference type="SMART" id="SM00174">
    <property type="entry name" value="RHO"/>
    <property type="match status" value="1"/>
</dbReference>
<dbReference type="GO" id="GO:0005829">
    <property type="term" value="C:cytosol"/>
    <property type="evidence" value="ECO:0007669"/>
    <property type="project" value="GOC"/>
</dbReference>
<evidence type="ECO:0000256" key="4">
    <source>
        <dbReference type="ARBA" id="ARBA00006270"/>
    </source>
</evidence>